<organism evidence="2">
    <name type="scientific">Tanacetum cinerariifolium</name>
    <name type="common">Dalmatian daisy</name>
    <name type="synonym">Chrysanthemum cinerariifolium</name>
    <dbReference type="NCBI Taxonomy" id="118510"/>
    <lineage>
        <taxon>Eukaryota</taxon>
        <taxon>Viridiplantae</taxon>
        <taxon>Streptophyta</taxon>
        <taxon>Embryophyta</taxon>
        <taxon>Tracheophyta</taxon>
        <taxon>Spermatophyta</taxon>
        <taxon>Magnoliopsida</taxon>
        <taxon>eudicotyledons</taxon>
        <taxon>Gunneridae</taxon>
        <taxon>Pentapetalae</taxon>
        <taxon>asterids</taxon>
        <taxon>campanulids</taxon>
        <taxon>Asterales</taxon>
        <taxon>Asteraceae</taxon>
        <taxon>Asteroideae</taxon>
        <taxon>Anthemideae</taxon>
        <taxon>Anthemidinae</taxon>
        <taxon>Tanacetum</taxon>
    </lineage>
</organism>
<feature type="region of interest" description="Disordered" evidence="1">
    <location>
        <begin position="1"/>
        <end position="60"/>
    </location>
</feature>
<comment type="caution">
    <text evidence="2">The sequence shown here is derived from an EMBL/GenBank/DDBJ whole genome shotgun (WGS) entry which is preliminary data.</text>
</comment>
<evidence type="ECO:0000313" key="2">
    <source>
        <dbReference type="EMBL" id="GFD58564.1"/>
    </source>
</evidence>
<name>A0A699XR73_TANCI</name>
<accession>A0A699XR73</accession>
<proteinExistence type="predicted"/>
<sequence>AAMLRLRRARRGARYRPRPKHRVLVQSKKRALGQQRRSRTAGYSSSVVVGGGLRQRPQAG</sequence>
<evidence type="ECO:0000256" key="1">
    <source>
        <dbReference type="SAM" id="MobiDB-lite"/>
    </source>
</evidence>
<gene>
    <name evidence="2" type="ORF">Tci_930533</name>
</gene>
<dbReference type="AlphaFoldDB" id="A0A699XR73"/>
<feature type="compositionally biased region" description="Basic residues" evidence="1">
    <location>
        <begin position="1"/>
        <end position="39"/>
    </location>
</feature>
<dbReference type="EMBL" id="BKCJ011854511">
    <property type="protein sequence ID" value="GFD58564.1"/>
    <property type="molecule type" value="Genomic_DNA"/>
</dbReference>
<feature type="non-terminal residue" evidence="2">
    <location>
        <position position="1"/>
    </location>
</feature>
<protein>
    <submittedName>
        <fullName evidence="2">Uncharacterized protein</fullName>
    </submittedName>
</protein>
<reference evidence="2" key="1">
    <citation type="journal article" date="2019" name="Sci. Rep.">
        <title>Draft genome of Tanacetum cinerariifolium, the natural source of mosquito coil.</title>
        <authorList>
            <person name="Yamashiro T."/>
            <person name="Shiraishi A."/>
            <person name="Satake H."/>
            <person name="Nakayama K."/>
        </authorList>
    </citation>
    <scope>NUCLEOTIDE SEQUENCE</scope>
</reference>